<protein>
    <recommendedName>
        <fullName evidence="2">Metallo-beta-lactamase domain-containing protein</fullName>
    </recommendedName>
</protein>
<dbReference type="PANTHER" id="PTHR42951:SF4">
    <property type="entry name" value="ACYL-COENZYME A THIOESTERASE MBLAC2"/>
    <property type="match status" value="1"/>
</dbReference>
<dbReference type="AlphaFoldDB" id="A0A317FND5"/>
<evidence type="ECO:0000313" key="4">
    <source>
        <dbReference type="Proteomes" id="UP000245765"/>
    </source>
</evidence>
<feature type="domain" description="Metallo-beta-lactamase" evidence="2">
    <location>
        <begin position="26"/>
        <end position="236"/>
    </location>
</feature>
<sequence>MSAWQAVPGAAGVEWTALLNRPNVVNANAYLLRSPEELVVVDVGSDPAQVARLGAMIAEGLGTRRRILLVLTHCHYDHIAGLDALPLPPGVTVHRCMAAVGAAAVERGDTRLTLAYAYPGATLPRQRFDAHLFGTATLPFAARLDRLELDEGLALPRTTIPLAGGAALELLHTPGHSPCSLCLRVGGLLLLADLPAGATPGLAGLAGWNQPDLVHSLDAVARLIEGGGIALCGVGHGAVTDPATMREALLRARRAAAELGDIADLDDARLAALRGFALDMLEESGILFAAIAARIEAVRHRLDLLEDQEAASLLARAVDEEALDRTLADLETARLRFRDGQDPDLALVLKAAAALPRPERLLRGGRELGAVRPTLARRADALLQLFLGMVRGLDLQAPAEPADPAALVGAILSEIAAAADFDPEALLAAADDPHAFARHLIGRIGAEGTPRDVAAEIPAGLPAVRVAPERLADALVTLLETAARGGHRALRLTAAAEAGGVVLRLCGTPPMQPGDLPPRRRALLARLLGAGADAIGFAEGAFTLRLPLAAEGCGYRPASAALDSSNRRTTFCPS</sequence>
<dbReference type="EMBL" id="QGNA01000001">
    <property type="protein sequence ID" value="PWS39146.1"/>
    <property type="molecule type" value="Genomic_DNA"/>
</dbReference>
<accession>A0A317FND5</accession>
<proteinExistence type="inferred from homology"/>
<dbReference type="Pfam" id="PF00753">
    <property type="entry name" value="Lactamase_B"/>
    <property type="match status" value="1"/>
</dbReference>
<dbReference type="PANTHER" id="PTHR42951">
    <property type="entry name" value="METALLO-BETA-LACTAMASE DOMAIN-CONTAINING"/>
    <property type="match status" value="1"/>
</dbReference>
<dbReference type="RefSeq" id="WP_109869767.1">
    <property type="nucleotide sequence ID" value="NZ_QGNA01000001.1"/>
</dbReference>
<comment type="similarity">
    <text evidence="1">Belongs to the metallo-beta-lactamase superfamily. Class-B beta-lactamase family.</text>
</comment>
<dbReference type="Proteomes" id="UP000245765">
    <property type="component" value="Unassembled WGS sequence"/>
</dbReference>
<name>A0A317FND5_9PROT</name>
<evidence type="ECO:0000256" key="1">
    <source>
        <dbReference type="ARBA" id="ARBA00005250"/>
    </source>
</evidence>
<organism evidence="3 4">
    <name type="scientific">Falsiroseomonas bella</name>
    <dbReference type="NCBI Taxonomy" id="2184016"/>
    <lineage>
        <taxon>Bacteria</taxon>
        <taxon>Pseudomonadati</taxon>
        <taxon>Pseudomonadota</taxon>
        <taxon>Alphaproteobacteria</taxon>
        <taxon>Acetobacterales</taxon>
        <taxon>Roseomonadaceae</taxon>
        <taxon>Falsiroseomonas</taxon>
    </lineage>
</organism>
<dbReference type="InterPro" id="IPR036866">
    <property type="entry name" value="RibonucZ/Hydroxyglut_hydro"/>
</dbReference>
<dbReference type="InterPro" id="IPR050855">
    <property type="entry name" value="NDM-1-like"/>
</dbReference>
<reference evidence="4" key="1">
    <citation type="submission" date="2018-05" db="EMBL/GenBank/DDBJ databases">
        <authorList>
            <person name="Du Z."/>
            <person name="Wang X."/>
        </authorList>
    </citation>
    <scope>NUCLEOTIDE SEQUENCE [LARGE SCALE GENOMIC DNA]</scope>
    <source>
        <strain evidence="4">CQN31</strain>
    </source>
</reference>
<evidence type="ECO:0000259" key="2">
    <source>
        <dbReference type="SMART" id="SM00849"/>
    </source>
</evidence>
<dbReference type="OrthoDB" id="9773738at2"/>
<dbReference type="Gene3D" id="3.60.15.10">
    <property type="entry name" value="Ribonuclease Z/Hydroxyacylglutathione hydrolase-like"/>
    <property type="match status" value="1"/>
</dbReference>
<gene>
    <name evidence="3" type="ORF">DFH01_07890</name>
</gene>
<dbReference type="SMART" id="SM00849">
    <property type="entry name" value="Lactamase_B"/>
    <property type="match status" value="1"/>
</dbReference>
<keyword evidence="4" id="KW-1185">Reference proteome</keyword>
<dbReference type="SUPFAM" id="SSF56281">
    <property type="entry name" value="Metallo-hydrolase/oxidoreductase"/>
    <property type="match status" value="1"/>
</dbReference>
<dbReference type="GO" id="GO:0017001">
    <property type="term" value="P:antibiotic catabolic process"/>
    <property type="evidence" value="ECO:0007669"/>
    <property type="project" value="UniProtKB-ARBA"/>
</dbReference>
<dbReference type="InterPro" id="IPR001279">
    <property type="entry name" value="Metallo-B-lactamas"/>
</dbReference>
<evidence type="ECO:0000313" key="3">
    <source>
        <dbReference type="EMBL" id="PWS39146.1"/>
    </source>
</evidence>
<comment type="caution">
    <text evidence="3">The sequence shown here is derived from an EMBL/GenBank/DDBJ whole genome shotgun (WGS) entry which is preliminary data.</text>
</comment>
<dbReference type="CDD" id="cd06262">
    <property type="entry name" value="metallo-hydrolase-like_MBL-fold"/>
    <property type="match status" value="1"/>
</dbReference>